<accession>A0AC59ZXR5</accession>
<dbReference type="EMBL" id="OX596089">
    <property type="protein sequence ID" value="CAN0528257.1"/>
    <property type="molecule type" value="Genomic_DNA"/>
</dbReference>
<reference evidence="1" key="1">
    <citation type="submission" date="2023-05" db="EMBL/GenBank/DDBJ databases">
        <authorList>
            <consortium name="ELIXIR-Norway"/>
        </authorList>
    </citation>
    <scope>NUCLEOTIDE SEQUENCE</scope>
</reference>
<organism evidence="1 2">
    <name type="scientific">Rangifer tarandus platyrhynchus</name>
    <name type="common">Svalbard reindeer</name>
    <dbReference type="NCBI Taxonomy" id="3082113"/>
    <lineage>
        <taxon>Eukaryota</taxon>
        <taxon>Metazoa</taxon>
        <taxon>Chordata</taxon>
        <taxon>Craniata</taxon>
        <taxon>Vertebrata</taxon>
        <taxon>Euteleostomi</taxon>
        <taxon>Mammalia</taxon>
        <taxon>Eutheria</taxon>
        <taxon>Laurasiatheria</taxon>
        <taxon>Artiodactyla</taxon>
        <taxon>Ruminantia</taxon>
        <taxon>Pecora</taxon>
        <taxon>Cervidae</taxon>
        <taxon>Odocoileinae</taxon>
        <taxon>Rangifer</taxon>
    </lineage>
</organism>
<reference evidence="1" key="2">
    <citation type="submission" date="2025-03" db="EMBL/GenBank/DDBJ databases">
        <authorList>
            <consortium name="ELIXIR-Norway"/>
            <consortium name="Elixir Norway"/>
        </authorList>
    </citation>
    <scope>NUCLEOTIDE SEQUENCE</scope>
</reference>
<evidence type="ECO:0000313" key="2">
    <source>
        <dbReference type="Proteomes" id="UP001162501"/>
    </source>
</evidence>
<evidence type="ECO:0000313" key="1">
    <source>
        <dbReference type="EMBL" id="CAN0528257.1"/>
    </source>
</evidence>
<name>A0AC59ZXR5_RANTA</name>
<proteinExistence type="predicted"/>
<protein>
    <submittedName>
        <fullName evidence="1">Uncharacterized protein</fullName>
    </submittedName>
</protein>
<gene>
    <name evidence="1" type="ORF">MRATA1EN22A_LOCUS24328</name>
</gene>
<dbReference type="Proteomes" id="UP001162501">
    <property type="component" value="Chromosome 5"/>
</dbReference>
<sequence length="142" mass="14967">MRLKCSTRPVESCGRMALLAAPGPQRGWRSKPHLSRALRTVRLEPSTAFQPASQQASSPCRQWRPNAWVPSAPVPPRWVAGAPTPTADLGCLGQVRKPLCIRLPGNHMTVSISGSLGTPQAVAGAAPGPAPASHMTASVHRS</sequence>